<reference evidence="1 2" key="1">
    <citation type="submission" date="2019-08" db="EMBL/GenBank/DDBJ databases">
        <title>Actinomadura sp. nov. CYP1-5 isolated from mountain soil.</title>
        <authorList>
            <person name="Songsumanus A."/>
            <person name="Kuncharoen N."/>
            <person name="Kudo T."/>
            <person name="Yuki M."/>
            <person name="Igarashi Y."/>
            <person name="Tanasupawat S."/>
        </authorList>
    </citation>
    <scope>NUCLEOTIDE SEQUENCE [LARGE SCALE GENOMIC DNA]</scope>
    <source>
        <strain evidence="1 2">GKU157</strain>
    </source>
</reference>
<dbReference type="RefSeq" id="WP_148355308.1">
    <property type="nucleotide sequence ID" value="NZ_JBHSBF010000015.1"/>
</dbReference>
<gene>
    <name evidence="1" type="ORF">FXF65_38665</name>
</gene>
<sequence>MRDDEQPATPSVNHGIVSVGGTHYVANQAVGQNARAFSNAVTFNAQNSEDRVQASELLALIERLLEEHRAALADPEGAAREVQRVREELDEDEPQLPFLRRALDRLNTYAEPIAPLATAVGQLTQTVQAAIGGS</sequence>
<dbReference type="EMBL" id="VSFF01000017">
    <property type="protein sequence ID" value="TYC08236.1"/>
    <property type="molecule type" value="Genomic_DNA"/>
</dbReference>
<comment type="caution">
    <text evidence="1">The sequence shown here is derived from an EMBL/GenBank/DDBJ whole genome shotgun (WGS) entry which is preliminary data.</text>
</comment>
<accession>A0A5D0TSE1</accession>
<dbReference type="AlphaFoldDB" id="A0A5D0TSE1"/>
<keyword evidence="2" id="KW-1185">Reference proteome</keyword>
<organism evidence="1 2">
    <name type="scientific">Actinomadura syzygii</name>
    <dbReference type="NCBI Taxonomy" id="1427538"/>
    <lineage>
        <taxon>Bacteria</taxon>
        <taxon>Bacillati</taxon>
        <taxon>Actinomycetota</taxon>
        <taxon>Actinomycetes</taxon>
        <taxon>Streptosporangiales</taxon>
        <taxon>Thermomonosporaceae</taxon>
        <taxon>Actinomadura</taxon>
    </lineage>
</organism>
<dbReference type="OrthoDB" id="4266598at2"/>
<evidence type="ECO:0000313" key="1">
    <source>
        <dbReference type="EMBL" id="TYC08236.1"/>
    </source>
</evidence>
<protein>
    <submittedName>
        <fullName evidence="1">Uncharacterized protein</fullName>
    </submittedName>
</protein>
<proteinExistence type="predicted"/>
<evidence type="ECO:0000313" key="2">
    <source>
        <dbReference type="Proteomes" id="UP000322634"/>
    </source>
</evidence>
<name>A0A5D0TSE1_9ACTN</name>
<dbReference type="Proteomes" id="UP000322634">
    <property type="component" value="Unassembled WGS sequence"/>
</dbReference>